<accession>A0A8B9BKG0</accession>
<reference evidence="1" key="2">
    <citation type="submission" date="2025-09" db="UniProtKB">
        <authorList>
            <consortium name="Ensembl"/>
        </authorList>
    </citation>
    <scope>IDENTIFICATION</scope>
</reference>
<dbReference type="AlphaFoldDB" id="A0A8B9BKG0"/>
<reference evidence="1" key="1">
    <citation type="submission" date="2025-08" db="UniProtKB">
        <authorList>
            <consortium name="Ensembl"/>
        </authorList>
    </citation>
    <scope>IDENTIFICATION</scope>
</reference>
<evidence type="ECO:0000313" key="1">
    <source>
        <dbReference type="Ensembl" id="ENSABRP00000005669.1"/>
    </source>
</evidence>
<dbReference type="Ensembl" id="ENSABRT00000008212.1">
    <property type="protein sequence ID" value="ENSABRP00000005669.1"/>
    <property type="gene ID" value="ENSABRG00000005308.1"/>
</dbReference>
<evidence type="ECO:0000313" key="2">
    <source>
        <dbReference type="Proteomes" id="UP000694426"/>
    </source>
</evidence>
<proteinExistence type="predicted"/>
<name>A0A8B9BKG0_9AVES</name>
<sequence length="102" mass="11209">PKLWQRSLSPFTSPVSLFPPDPAALFVNEPALVKRHCLPQEHVPAVEGVVLRCAEGGEHLEPTTWRRAQNVQGECRAAGLLCSDNKGLPSVQRCCTMVCEFV</sequence>
<dbReference type="Proteomes" id="UP000694426">
    <property type="component" value="Unplaced"/>
</dbReference>
<organism evidence="1 2">
    <name type="scientific">Anser brachyrhynchus</name>
    <name type="common">Pink-footed goose</name>
    <dbReference type="NCBI Taxonomy" id="132585"/>
    <lineage>
        <taxon>Eukaryota</taxon>
        <taxon>Metazoa</taxon>
        <taxon>Chordata</taxon>
        <taxon>Craniata</taxon>
        <taxon>Vertebrata</taxon>
        <taxon>Euteleostomi</taxon>
        <taxon>Archelosauria</taxon>
        <taxon>Archosauria</taxon>
        <taxon>Dinosauria</taxon>
        <taxon>Saurischia</taxon>
        <taxon>Theropoda</taxon>
        <taxon>Coelurosauria</taxon>
        <taxon>Aves</taxon>
        <taxon>Neognathae</taxon>
        <taxon>Galloanserae</taxon>
        <taxon>Anseriformes</taxon>
        <taxon>Anatidae</taxon>
        <taxon>Anserinae</taxon>
        <taxon>Anser</taxon>
    </lineage>
</organism>
<protein>
    <submittedName>
        <fullName evidence="1">Uncharacterized protein</fullName>
    </submittedName>
</protein>
<keyword evidence="2" id="KW-1185">Reference proteome</keyword>